<organism evidence="10 11">
    <name type="scientific">Bifidobacterium vespertilionis</name>
    <dbReference type="NCBI Taxonomy" id="2562524"/>
    <lineage>
        <taxon>Bacteria</taxon>
        <taxon>Bacillati</taxon>
        <taxon>Actinomycetota</taxon>
        <taxon>Actinomycetes</taxon>
        <taxon>Bifidobacteriales</taxon>
        <taxon>Bifidobacteriaceae</taxon>
        <taxon>Bifidobacterium</taxon>
    </lineage>
</organism>
<accession>A0A5J5DXJ9</accession>
<dbReference type="InterPro" id="IPR013320">
    <property type="entry name" value="ConA-like_dom_sf"/>
</dbReference>
<dbReference type="Proteomes" id="UP000345527">
    <property type="component" value="Unassembled WGS sequence"/>
</dbReference>
<evidence type="ECO:0000313" key="9">
    <source>
        <dbReference type="EMBL" id="KAA8821442.1"/>
    </source>
</evidence>
<dbReference type="InterPro" id="IPR041542">
    <property type="entry name" value="GH43_C2"/>
</dbReference>
<dbReference type="EMBL" id="RZNZ01000004">
    <property type="protein sequence ID" value="KAA8821442.1"/>
    <property type="molecule type" value="Genomic_DNA"/>
</dbReference>
<protein>
    <submittedName>
        <fullName evidence="10">Glycoside hydrolase family 43 protein</fullName>
    </submittedName>
</protein>
<dbReference type="PANTHER" id="PTHR42812:SF12">
    <property type="entry name" value="BETA-XYLOSIDASE-RELATED"/>
    <property type="match status" value="1"/>
</dbReference>
<feature type="domain" description="Beta-xylosidase C-terminal Concanavalin A-like" evidence="8">
    <location>
        <begin position="364"/>
        <end position="559"/>
    </location>
</feature>
<dbReference type="Pfam" id="PF04616">
    <property type="entry name" value="Glyco_hydro_43"/>
    <property type="match status" value="1"/>
</dbReference>
<gene>
    <name evidence="10" type="ORF">EM848_02285</name>
    <name evidence="9" type="ORF">EMO90_04265</name>
</gene>
<evidence type="ECO:0000313" key="11">
    <source>
        <dbReference type="Proteomes" id="UP000345527"/>
    </source>
</evidence>
<dbReference type="SUPFAM" id="SSF75005">
    <property type="entry name" value="Arabinanase/levansucrase/invertase"/>
    <property type="match status" value="1"/>
</dbReference>
<feature type="active site" description="Proton acceptor" evidence="4">
    <location>
        <position position="13"/>
    </location>
</feature>
<dbReference type="AlphaFoldDB" id="A0A5J5DXJ9"/>
<feature type="region of interest" description="Disordered" evidence="7">
    <location>
        <begin position="303"/>
        <end position="368"/>
    </location>
</feature>
<reference evidence="11 12" key="1">
    <citation type="journal article" date="2019" name="Syst. Appl. Microbiol.">
        <title>Characterization of Bifidobacterium species in feaces of the Egyptian fruit bat: Description of B. vespertilionis sp. nov. and B. rousetti sp. nov.</title>
        <authorList>
            <person name="Modesto M."/>
            <person name="Satti M."/>
            <person name="Watanabe K."/>
            <person name="Puglisi E."/>
            <person name="Morelli L."/>
            <person name="Huang C.-H."/>
            <person name="Liou J.-S."/>
            <person name="Miyashita M."/>
            <person name="Tamura T."/>
            <person name="Saito S."/>
            <person name="Mori K."/>
            <person name="Huang L."/>
            <person name="Sciavilla P."/>
            <person name="Sandri C."/>
            <person name="Spiezio C."/>
            <person name="Vitali F."/>
            <person name="Cavalieri D."/>
            <person name="Perpetuini G."/>
            <person name="Tofalo R."/>
            <person name="Bonetti A."/>
            <person name="Arita M."/>
            <person name="Mattarelli P."/>
        </authorList>
    </citation>
    <scope>NUCLEOTIDE SEQUENCE [LARGE SCALE GENOMIC DNA]</scope>
    <source>
        <strain evidence="9 12">RST16</strain>
        <strain evidence="10 11">RST8</strain>
    </source>
</reference>
<evidence type="ECO:0000313" key="12">
    <source>
        <dbReference type="Proteomes" id="UP000374630"/>
    </source>
</evidence>
<evidence type="ECO:0000256" key="5">
    <source>
        <dbReference type="PIRSR" id="PIRSR606710-2"/>
    </source>
</evidence>
<dbReference type="InterPro" id="IPR023296">
    <property type="entry name" value="Glyco_hydro_beta-prop_sf"/>
</dbReference>
<feature type="site" description="Important for catalytic activity, responsible for pKa modulation of the active site Glu and correct orientation of both the proton donor and substrate" evidence="5">
    <location>
        <position position="126"/>
    </location>
</feature>
<dbReference type="GO" id="GO:0004553">
    <property type="term" value="F:hydrolase activity, hydrolyzing O-glycosyl compounds"/>
    <property type="evidence" value="ECO:0007669"/>
    <property type="project" value="InterPro"/>
</dbReference>
<dbReference type="InterPro" id="IPR051795">
    <property type="entry name" value="Glycosyl_Hydrlase_43"/>
</dbReference>
<dbReference type="OrthoDB" id="9801455at2"/>
<feature type="compositionally biased region" description="Basic and acidic residues" evidence="7">
    <location>
        <begin position="332"/>
        <end position="350"/>
    </location>
</feature>
<dbReference type="Gene3D" id="2.60.120.200">
    <property type="match status" value="1"/>
</dbReference>
<evidence type="ECO:0000259" key="8">
    <source>
        <dbReference type="Pfam" id="PF17851"/>
    </source>
</evidence>
<evidence type="ECO:0000313" key="10">
    <source>
        <dbReference type="EMBL" id="KAA8824384.1"/>
    </source>
</evidence>
<comment type="similarity">
    <text evidence="1 6">Belongs to the glycosyl hydrolase 43 family.</text>
</comment>
<comment type="caution">
    <text evidence="10">The sequence shown here is derived from an EMBL/GenBank/DDBJ whole genome shotgun (WGS) entry which is preliminary data.</text>
</comment>
<proteinExistence type="inferred from homology"/>
<dbReference type="GO" id="GO:0005975">
    <property type="term" value="P:carbohydrate metabolic process"/>
    <property type="evidence" value="ECO:0007669"/>
    <property type="project" value="InterPro"/>
</dbReference>
<sequence length="566" mass="61835">MIHNPILPGCNPDPNIFTDGRRYYIAVSTFTWVPGVRVYASDDLVDWRYETSVLATPALADFAGRPDNMAVWAPMMTWHDGVYYLIYTDVSTTQRPFADASNYIVTATDIHGPWSEPVYINGSGFDPSIFFDDDGSMYVVNELWDYRRATHNKSDGIVLQRLDSNGFQPMGEPRRIFDGTEAAKTEAPHIYRHNGRYYLMTAEGGTGTGHQVTVARSDSVWGPYEVDPATPMLTSKDRPDWPLQCAGHGSIVKTPGGEWYMAHLCTRPIDGHAVLGREAALQRVEWTDDGWLRLAGDGHLPAVDVPAPQPSPVILSAEPLSGQPGGLSVGEGSRRQGGDGLAKPDTDRGGAEGSLTSPHPAFLDPFTAPSLDPARWNTLRELPGDWLSTGPDGLTIMPGASPQSPIGQHMVATRQTDFSFRATASLRYEPRTYLDMAGMLLYLDARRYLFLAITLDERLDGQGGPVIARLMENRDGTFAILGDAALADEDQEAACELAVTVNRATADFAVNGRTVATGVDVTFLSGGFTGDFIGLTNVGMNRRMGPGACPARFERFEYRPLDRAHN</sequence>
<evidence type="ECO:0000256" key="2">
    <source>
        <dbReference type="ARBA" id="ARBA00022801"/>
    </source>
</evidence>
<dbReference type="SUPFAM" id="SSF49899">
    <property type="entry name" value="Concanavalin A-like lectins/glucanases"/>
    <property type="match status" value="1"/>
</dbReference>
<feature type="active site" description="Proton donor" evidence="4">
    <location>
        <position position="186"/>
    </location>
</feature>
<dbReference type="Proteomes" id="UP000374630">
    <property type="component" value="Unassembled WGS sequence"/>
</dbReference>
<keyword evidence="3 6" id="KW-0326">Glycosidase</keyword>
<evidence type="ECO:0000256" key="7">
    <source>
        <dbReference type="SAM" id="MobiDB-lite"/>
    </source>
</evidence>
<name>A0A5J5DXJ9_9BIFI</name>
<evidence type="ECO:0000256" key="1">
    <source>
        <dbReference type="ARBA" id="ARBA00009865"/>
    </source>
</evidence>
<dbReference type="CDD" id="cd09000">
    <property type="entry name" value="GH43_SXA-like"/>
    <property type="match status" value="1"/>
</dbReference>
<evidence type="ECO:0000256" key="3">
    <source>
        <dbReference type="ARBA" id="ARBA00023295"/>
    </source>
</evidence>
<dbReference type="InterPro" id="IPR006710">
    <property type="entry name" value="Glyco_hydro_43"/>
</dbReference>
<dbReference type="EMBL" id="RZOA01000003">
    <property type="protein sequence ID" value="KAA8824384.1"/>
    <property type="molecule type" value="Genomic_DNA"/>
</dbReference>
<dbReference type="PANTHER" id="PTHR42812">
    <property type="entry name" value="BETA-XYLOSIDASE"/>
    <property type="match status" value="1"/>
</dbReference>
<keyword evidence="2 6" id="KW-0378">Hydrolase</keyword>
<dbReference type="Gene3D" id="2.115.10.20">
    <property type="entry name" value="Glycosyl hydrolase domain, family 43"/>
    <property type="match status" value="1"/>
</dbReference>
<keyword evidence="12" id="KW-1185">Reference proteome</keyword>
<evidence type="ECO:0000256" key="4">
    <source>
        <dbReference type="PIRSR" id="PIRSR606710-1"/>
    </source>
</evidence>
<evidence type="ECO:0000256" key="6">
    <source>
        <dbReference type="RuleBase" id="RU361187"/>
    </source>
</evidence>
<dbReference type="Pfam" id="PF17851">
    <property type="entry name" value="GH43_C2"/>
    <property type="match status" value="1"/>
</dbReference>